<dbReference type="PANTHER" id="PTHR43656">
    <property type="entry name" value="BINDING OXIDOREDUCTASE, PUTATIVE (AFU_ORTHOLOGUE AFUA_2G08260)-RELATED"/>
    <property type="match status" value="1"/>
</dbReference>
<reference evidence="8" key="2">
    <citation type="submission" date="2015-01" db="EMBL/GenBank/DDBJ databases">
        <title>Evolutionary Origins and Diversification of the Mycorrhizal Mutualists.</title>
        <authorList>
            <consortium name="DOE Joint Genome Institute"/>
            <consortium name="Mycorrhizal Genomics Consortium"/>
            <person name="Kohler A."/>
            <person name="Kuo A."/>
            <person name="Nagy L.G."/>
            <person name="Floudas D."/>
            <person name="Copeland A."/>
            <person name="Barry K.W."/>
            <person name="Cichocki N."/>
            <person name="Veneault-Fourrey C."/>
            <person name="LaButti K."/>
            <person name="Lindquist E.A."/>
            <person name="Lipzen A."/>
            <person name="Lundell T."/>
            <person name="Morin E."/>
            <person name="Murat C."/>
            <person name="Riley R."/>
            <person name="Ohm R."/>
            <person name="Sun H."/>
            <person name="Tunlid A."/>
            <person name="Henrissat B."/>
            <person name="Grigoriev I.V."/>
            <person name="Hibbett D.S."/>
            <person name="Martin F."/>
        </authorList>
    </citation>
    <scope>NUCLEOTIDE SEQUENCE [LARGE SCALE GENOMIC DNA]</scope>
    <source>
        <strain evidence="8">Ve08.2h10</strain>
    </source>
</reference>
<dbReference type="Gene3D" id="3.20.20.70">
    <property type="entry name" value="Aldolase class I"/>
    <property type="match status" value="1"/>
</dbReference>
<accession>A0A0D0ED11</accession>
<dbReference type="GO" id="GO:0010181">
    <property type="term" value="F:FMN binding"/>
    <property type="evidence" value="ECO:0007669"/>
    <property type="project" value="InterPro"/>
</dbReference>
<dbReference type="OrthoDB" id="1663137at2759"/>
<dbReference type="Proteomes" id="UP000054538">
    <property type="component" value="Unassembled WGS sequence"/>
</dbReference>
<evidence type="ECO:0000313" key="8">
    <source>
        <dbReference type="Proteomes" id="UP000054538"/>
    </source>
</evidence>
<dbReference type="EMBL" id="KN824836">
    <property type="protein sequence ID" value="KIL00311.1"/>
    <property type="molecule type" value="Genomic_DNA"/>
</dbReference>
<evidence type="ECO:0000256" key="3">
    <source>
        <dbReference type="ARBA" id="ARBA00022643"/>
    </source>
</evidence>
<evidence type="ECO:0000256" key="1">
    <source>
        <dbReference type="ARBA" id="ARBA00005979"/>
    </source>
</evidence>
<dbReference type="InterPro" id="IPR013785">
    <property type="entry name" value="Aldolase_TIM"/>
</dbReference>
<proteinExistence type="inferred from homology"/>
<keyword evidence="2" id="KW-0285">Flavoprotein</keyword>
<dbReference type="STRING" id="930991.A0A0D0ED11"/>
<evidence type="ECO:0000256" key="4">
    <source>
        <dbReference type="ARBA" id="ARBA00023002"/>
    </source>
</evidence>
<evidence type="ECO:0000313" key="7">
    <source>
        <dbReference type="EMBL" id="KIL00311.1"/>
    </source>
</evidence>
<evidence type="ECO:0000256" key="5">
    <source>
        <dbReference type="SAM" id="Phobius"/>
    </source>
</evidence>
<dbReference type="SUPFAM" id="SSF51395">
    <property type="entry name" value="FMN-linked oxidoreductases"/>
    <property type="match status" value="1"/>
</dbReference>
<name>A0A0D0ED11_9AGAM</name>
<keyword evidence="5" id="KW-1133">Transmembrane helix</keyword>
<gene>
    <name evidence="7" type="ORF">PAXRUDRAFT_8275</name>
</gene>
<dbReference type="InterPro" id="IPR051799">
    <property type="entry name" value="NADH_flavin_oxidoreductase"/>
</dbReference>
<comment type="similarity">
    <text evidence="1">Belongs to the NADH:flavin oxidoreductase/NADH oxidase family.</text>
</comment>
<keyword evidence="5" id="KW-0472">Membrane</keyword>
<evidence type="ECO:0000256" key="2">
    <source>
        <dbReference type="ARBA" id="ARBA00022630"/>
    </source>
</evidence>
<evidence type="ECO:0000259" key="6">
    <source>
        <dbReference type="Pfam" id="PF00724"/>
    </source>
</evidence>
<feature type="transmembrane region" description="Helical" evidence="5">
    <location>
        <begin position="422"/>
        <end position="441"/>
    </location>
</feature>
<dbReference type="PANTHER" id="PTHR43656:SF2">
    <property type="entry name" value="BINDING OXIDOREDUCTASE, PUTATIVE (AFU_ORTHOLOGUE AFUA_2G08260)-RELATED"/>
    <property type="match status" value="1"/>
</dbReference>
<protein>
    <recommendedName>
        <fullName evidence="6">NADH:flavin oxidoreductase/NADH oxidase N-terminal domain-containing protein</fullName>
    </recommendedName>
</protein>
<keyword evidence="5" id="KW-0812">Transmembrane</keyword>
<keyword evidence="4" id="KW-0560">Oxidoreductase</keyword>
<feature type="domain" description="NADH:flavin oxidoreductase/NADH oxidase N-terminal" evidence="6">
    <location>
        <begin position="5"/>
        <end position="394"/>
    </location>
</feature>
<keyword evidence="3" id="KW-0288">FMN</keyword>
<sequence>MASEIFSPVILPFSGRIMPNRLIKVALYEHLSKIHGGPPNEYHMGLYTEWAKNDWGMIVTGNVQVSQDHLTLGRDIVVPTLINEETLAQFKKLPRIIHAEDSRQPSTRPLAVMQLSHVGRQSPNFIGGRSIHIPPLAPSPVRVGSNRCVQSNDGSTFLEAQDAPHLSLRALFQVPREMTLDDIKEVQQAFIRGALTALRAGFDGIQVHCAHGYLLAQFLNPKSNIRTDQYSAENALRMVREIIDGIRDVVPRDFVVGIKINSADYVSSGGKPSDETVLKDIQHALDHIRSIAQWGTIDFVEISGGDYESPDFMTTKATSPRQAFFADFAKEARDAMKLDAPADVIIPLVLLTGGLRSPAHLQTALDAGHADILGIGRGSILCPDLPSILRERIAKATAGGTSIASDGEPFAHEPDADLKVPFWFPKVPLIGAGVSIAWYNVRMRRIAESQMVKTADGEQSPAPPPTFEMSGVEAMVRMWVWMDWNKLKFQAVSVAMLILAAVFVLCSLAGLRKLHTPWWHDVYCLFPLHS</sequence>
<dbReference type="Pfam" id="PF00724">
    <property type="entry name" value="Oxidored_FMN"/>
    <property type="match status" value="1"/>
</dbReference>
<feature type="transmembrane region" description="Helical" evidence="5">
    <location>
        <begin position="487"/>
        <end position="511"/>
    </location>
</feature>
<organism evidence="7 8">
    <name type="scientific">Paxillus rubicundulus Ve08.2h10</name>
    <dbReference type="NCBI Taxonomy" id="930991"/>
    <lineage>
        <taxon>Eukaryota</taxon>
        <taxon>Fungi</taxon>
        <taxon>Dikarya</taxon>
        <taxon>Basidiomycota</taxon>
        <taxon>Agaricomycotina</taxon>
        <taxon>Agaricomycetes</taxon>
        <taxon>Agaricomycetidae</taxon>
        <taxon>Boletales</taxon>
        <taxon>Paxilineae</taxon>
        <taxon>Paxillaceae</taxon>
        <taxon>Paxillus</taxon>
    </lineage>
</organism>
<dbReference type="HOGENOM" id="CLU_012153_6_2_1"/>
<dbReference type="InParanoid" id="A0A0D0ED11"/>
<dbReference type="InterPro" id="IPR001155">
    <property type="entry name" value="OxRdtase_FMN_N"/>
</dbReference>
<reference evidence="7 8" key="1">
    <citation type="submission" date="2014-04" db="EMBL/GenBank/DDBJ databases">
        <authorList>
            <consortium name="DOE Joint Genome Institute"/>
            <person name="Kuo A."/>
            <person name="Kohler A."/>
            <person name="Jargeat P."/>
            <person name="Nagy L.G."/>
            <person name="Floudas D."/>
            <person name="Copeland A."/>
            <person name="Barry K.W."/>
            <person name="Cichocki N."/>
            <person name="Veneault-Fourrey C."/>
            <person name="LaButti K."/>
            <person name="Lindquist E.A."/>
            <person name="Lipzen A."/>
            <person name="Lundell T."/>
            <person name="Morin E."/>
            <person name="Murat C."/>
            <person name="Sun H."/>
            <person name="Tunlid A."/>
            <person name="Henrissat B."/>
            <person name="Grigoriev I.V."/>
            <person name="Hibbett D.S."/>
            <person name="Martin F."/>
            <person name="Nordberg H.P."/>
            <person name="Cantor M.N."/>
            <person name="Hua S.X."/>
        </authorList>
    </citation>
    <scope>NUCLEOTIDE SEQUENCE [LARGE SCALE GENOMIC DNA]</scope>
    <source>
        <strain evidence="7 8">Ve08.2h10</strain>
    </source>
</reference>
<dbReference type="GO" id="GO:0016491">
    <property type="term" value="F:oxidoreductase activity"/>
    <property type="evidence" value="ECO:0007669"/>
    <property type="project" value="UniProtKB-KW"/>
</dbReference>
<keyword evidence="8" id="KW-1185">Reference proteome</keyword>
<dbReference type="AlphaFoldDB" id="A0A0D0ED11"/>